<dbReference type="InterPro" id="IPR010281">
    <property type="entry name" value="DUF885"/>
</dbReference>
<evidence type="ECO:0000313" key="1">
    <source>
        <dbReference type="EMBL" id="SVA32165.1"/>
    </source>
</evidence>
<dbReference type="Pfam" id="PF05960">
    <property type="entry name" value="DUF885"/>
    <property type="match status" value="2"/>
</dbReference>
<organism evidence="1">
    <name type="scientific">marine metagenome</name>
    <dbReference type="NCBI Taxonomy" id="408172"/>
    <lineage>
        <taxon>unclassified sequences</taxon>
        <taxon>metagenomes</taxon>
        <taxon>ecological metagenomes</taxon>
    </lineage>
</organism>
<reference evidence="1" key="1">
    <citation type="submission" date="2018-05" db="EMBL/GenBank/DDBJ databases">
        <authorList>
            <person name="Lanie J.A."/>
            <person name="Ng W.-L."/>
            <person name="Kazmierczak K.M."/>
            <person name="Andrzejewski T.M."/>
            <person name="Davidsen T.M."/>
            <person name="Wayne K.J."/>
            <person name="Tettelin H."/>
            <person name="Glass J.I."/>
            <person name="Rusch D."/>
            <person name="Podicherti R."/>
            <person name="Tsui H.-C.T."/>
            <person name="Winkler M.E."/>
        </authorList>
    </citation>
    <scope>NUCLEOTIDE SEQUENCE</scope>
</reference>
<protein>
    <recommendedName>
        <fullName evidence="2">DUF885 domain-containing protein</fullName>
    </recommendedName>
</protein>
<gene>
    <name evidence="1" type="ORF">METZ01_LOCUS85019</name>
</gene>
<evidence type="ECO:0008006" key="2">
    <source>
        <dbReference type="Google" id="ProtNLM"/>
    </source>
</evidence>
<accession>A0A381UVK7</accession>
<name>A0A381UVK7_9ZZZZ</name>
<dbReference type="EMBL" id="UINC01007232">
    <property type="protein sequence ID" value="SVA32165.1"/>
    <property type="molecule type" value="Genomic_DNA"/>
</dbReference>
<dbReference type="PANTHER" id="PTHR33361:SF2">
    <property type="entry name" value="DUF885 DOMAIN-CONTAINING PROTEIN"/>
    <property type="match status" value="1"/>
</dbReference>
<sequence>MSQTFQIYLVRLLIATTLFTGTMFSQHHPDLQAFSYDFFSWRAITQPATSDDINRVERPVGWVPDYSPESLVKHKQRYQDFRSRLSSISRQGWSRSDSVDYLLLHSAVERVNWELNVLRLPERNPDFYIHQTLGILFELLLIHSPMTGQRAQELLTRFRSIPKTLEHGMKNLTDPVSAFADIALSNGINVRNKLRDCVNALKPVVEPNMHRGLLNAAEDAADALENYLNWLADEQPRMSNRFSVGREQYEYFLRQIALIPYDPDQLLLMGAQEWDRSVSFYEYELKRNEGLAESRYFRSSKAQIARSKRDEISIRRFLERKDIMSVPVWLQHYNNLPIPPWLAPLSHMGVNDDLTSETRLNENAVSYIPEPGPNLAYFNRSSAQDPRPIIIHEGVPGHYFQLAISWANKNPIRRHFFDSGPIEGIGFYVEELMLQHGLFEDRPRTREIIYSFMRLRALRVDVDVKLALGMYSIEGAAKFLEETVPMDHETALWEARFFSLTPGQAISYQIGKLQIMSLIADARVKFGDNFNLRHYHDYMMENGNIPIALQHWEYLEETDDLLKLWQKHK</sequence>
<proteinExistence type="predicted"/>
<dbReference type="AlphaFoldDB" id="A0A381UVK7"/>
<dbReference type="PANTHER" id="PTHR33361">
    <property type="entry name" value="GLR0591 PROTEIN"/>
    <property type="match status" value="1"/>
</dbReference>